<sequence length="440" mass="49214">MGSKLSKRSSSNSAIPAATLTTISSGSASGSGSGSGSGANGDLRLYLAACHLDPDVQKFDSTLHQHAISVINTLAPDDGFGVGGSEVRSLSFDSLRQVAGCLMDMNQEVANYILKFKKDVWKNKELLSLVEDYFEYTVKTLDFFTSLDNCLRNARARQFIIESALRRFEEELQVANDGCDDVDVDAGTKFAKTLEELRSFKEAGDPFGSEFFGLFDSVRRQQVQMLERLQQRRRKLDKKLKSAKVYRKVSSIIFVATFVAVVICSVVAAAVSAPPVAAALAAVATAPLGGVGKWVNSLWKRYEKELRDQKELIFNLQLATCINLKDLENIRVLVDRLEIEIQSLLTNVDFALRDADILTLVIDEIRKKLNVFMEGIDNLIAHSDKYSREIRQARTMILHKSGRRFEHEARPRKTSFRFERHLDESMTIPWPLMARTVSMG</sequence>
<name>A0A9Q1JVB3_9CARY</name>
<evidence type="ECO:0000256" key="2">
    <source>
        <dbReference type="ARBA" id="ARBA00009074"/>
    </source>
</evidence>
<dbReference type="Proteomes" id="UP001153076">
    <property type="component" value="Unassembled WGS sequence"/>
</dbReference>
<dbReference type="PANTHER" id="PTHR31113:SF3">
    <property type="entry name" value="UPF0496 PROTEIN 1"/>
    <property type="match status" value="1"/>
</dbReference>
<feature type="coiled-coil region" evidence="6">
    <location>
        <begin position="327"/>
        <end position="354"/>
    </location>
</feature>
<comment type="subcellular location">
    <subcellularLocation>
        <location evidence="1">Membrane</location>
    </subcellularLocation>
</comment>
<dbReference type="GO" id="GO:0016020">
    <property type="term" value="C:membrane"/>
    <property type="evidence" value="ECO:0007669"/>
    <property type="project" value="UniProtKB-SubCell"/>
</dbReference>
<evidence type="ECO:0000256" key="1">
    <source>
        <dbReference type="ARBA" id="ARBA00004370"/>
    </source>
</evidence>
<comment type="caution">
    <text evidence="8">The sequence shown here is derived from an EMBL/GenBank/DDBJ whole genome shotgun (WGS) entry which is preliminary data.</text>
</comment>
<dbReference type="OrthoDB" id="1696033at2759"/>
<evidence type="ECO:0000256" key="3">
    <source>
        <dbReference type="ARBA" id="ARBA00022692"/>
    </source>
</evidence>
<feature type="transmembrane region" description="Helical" evidence="7">
    <location>
        <begin position="249"/>
        <end position="270"/>
    </location>
</feature>
<dbReference type="InterPro" id="IPR007749">
    <property type="entry name" value="DUF677"/>
</dbReference>
<evidence type="ECO:0000256" key="6">
    <source>
        <dbReference type="SAM" id="Coils"/>
    </source>
</evidence>
<dbReference type="EMBL" id="JAKOGI010000680">
    <property type="protein sequence ID" value="KAJ8431586.1"/>
    <property type="molecule type" value="Genomic_DNA"/>
</dbReference>
<evidence type="ECO:0000256" key="7">
    <source>
        <dbReference type="SAM" id="Phobius"/>
    </source>
</evidence>
<feature type="transmembrane region" description="Helical" evidence="7">
    <location>
        <begin position="276"/>
        <end position="295"/>
    </location>
</feature>
<dbReference type="PANTHER" id="PTHR31113">
    <property type="entry name" value="UPF0496 PROTEIN 3-RELATED"/>
    <property type="match status" value="1"/>
</dbReference>
<evidence type="ECO:0000313" key="9">
    <source>
        <dbReference type="Proteomes" id="UP001153076"/>
    </source>
</evidence>
<feature type="coiled-coil region" evidence="6">
    <location>
        <begin position="219"/>
        <end position="246"/>
    </location>
</feature>
<proteinExistence type="inferred from homology"/>
<keyword evidence="5 7" id="KW-0472">Membrane</keyword>
<organism evidence="8 9">
    <name type="scientific">Carnegiea gigantea</name>
    <dbReference type="NCBI Taxonomy" id="171969"/>
    <lineage>
        <taxon>Eukaryota</taxon>
        <taxon>Viridiplantae</taxon>
        <taxon>Streptophyta</taxon>
        <taxon>Embryophyta</taxon>
        <taxon>Tracheophyta</taxon>
        <taxon>Spermatophyta</taxon>
        <taxon>Magnoliopsida</taxon>
        <taxon>eudicotyledons</taxon>
        <taxon>Gunneridae</taxon>
        <taxon>Pentapetalae</taxon>
        <taxon>Caryophyllales</taxon>
        <taxon>Cactineae</taxon>
        <taxon>Cactaceae</taxon>
        <taxon>Cactoideae</taxon>
        <taxon>Echinocereeae</taxon>
        <taxon>Carnegiea</taxon>
    </lineage>
</organism>
<keyword evidence="4 7" id="KW-1133">Transmembrane helix</keyword>
<keyword evidence="3 7" id="KW-0812">Transmembrane</keyword>
<gene>
    <name evidence="8" type="ORF">Cgig2_025628</name>
</gene>
<evidence type="ECO:0000256" key="4">
    <source>
        <dbReference type="ARBA" id="ARBA00022989"/>
    </source>
</evidence>
<dbReference type="AlphaFoldDB" id="A0A9Q1JVB3"/>
<comment type="similarity">
    <text evidence="2">Belongs to the UPF0496 family.</text>
</comment>
<keyword evidence="6" id="KW-0175">Coiled coil</keyword>
<protein>
    <submittedName>
        <fullName evidence="8">Uncharacterized protein</fullName>
    </submittedName>
</protein>
<keyword evidence="9" id="KW-1185">Reference proteome</keyword>
<accession>A0A9Q1JVB3</accession>
<dbReference type="Pfam" id="PF05055">
    <property type="entry name" value="DUF677"/>
    <property type="match status" value="1"/>
</dbReference>
<reference evidence="8" key="1">
    <citation type="submission" date="2022-04" db="EMBL/GenBank/DDBJ databases">
        <title>Carnegiea gigantea Genome sequencing and assembly v2.</title>
        <authorList>
            <person name="Copetti D."/>
            <person name="Sanderson M.J."/>
            <person name="Burquez A."/>
            <person name="Wojciechowski M.F."/>
        </authorList>
    </citation>
    <scope>NUCLEOTIDE SEQUENCE</scope>
    <source>
        <strain evidence="8">SGP5-SGP5p</strain>
        <tissue evidence="8">Aerial part</tissue>
    </source>
</reference>
<evidence type="ECO:0000313" key="8">
    <source>
        <dbReference type="EMBL" id="KAJ8431586.1"/>
    </source>
</evidence>
<evidence type="ECO:0000256" key="5">
    <source>
        <dbReference type="ARBA" id="ARBA00023136"/>
    </source>
</evidence>